<dbReference type="PRINTS" id="PR00368">
    <property type="entry name" value="FADPNR"/>
</dbReference>
<dbReference type="InterPro" id="IPR036188">
    <property type="entry name" value="FAD/NAD-bd_sf"/>
</dbReference>
<dbReference type="EMBL" id="CP017269">
    <property type="protein sequence ID" value="AOT72499.1"/>
    <property type="molecule type" value="Genomic_DNA"/>
</dbReference>
<organism evidence="6 7">
    <name type="scientific">Geosporobacter ferrireducens</name>
    <dbReference type="NCBI Taxonomy" id="1424294"/>
    <lineage>
        <taxon>Bacteria</taxon>
        <taxon>Bacillati</taxon>
        <taxon>Bacillota</taxon>
        <taxon>Clostridia</taxon>
        <taxon>Peptostreptococcales</taxon>
        <taxon>Thermotaleaceae</taxon>
        <taxon>Geosporobacter</taxon>
    </lineage>
</organism>
<dbReference type="AlphaFoldDB" id="A0A1D8GNJ4"/>
<dbReference type="SUPFAM" id="SSF51905">
    <property type="entry name" value="FAD/NAD(P)-binding domain"/>
    <property type="match status" value="1"/>
</dbReference>
<proteinExistence type="predicted"/>
<evidence type="ECO:0000313" key="6">
    <source>
        <dbReference type="EMBL" id="AOT72499.1"/>
    </source>
</evidence>
<evidence type="ECO:0000256" key="3">
    <source>
        <dbReference type="ARBA" id="ARBA00022827"/>
    </source>
</evidence>
<gene>
    <name evidence="6" type="ORF">Gferi_24865</name>
</gene>
<dbReference type="Proteomes" id="UP000095743">
    <property type="component" value="Chromosome"/>
</dbReference>
<dbReference type="PANTHER" id="PTHR43429:SF3">
    <property type="entry name" value="NITRITE REDUCTASE [NAD(P)H]"/>
    <property type="match status" value="1"/>
</dbReference>
<keyword evidence="2" id="KW-0285">Flavoprotein</keyword>
<evidence type="ECO:0000256" key="1">
    <source>
        <dbReference type="ARBA" id="ARBA00001974"/>
    </source>
</evidence>
<keyword evidence="3" id="KW-0274">FAD</keyword>
<dbReference type="OrthoDB" id="9807946at2"/>
<dbReference type="RefSeq" id="WP_069980808.1">
    <property type="nucleotide sequence ID" value="NZ_CP017269.1"/>
</dbReference>
<dbReference type="Pfam" id="PF18267">
    <property type="entry name" value="Rubredoxin_C"/>
    <property type="match status" value="1"/>
</dbReference>
<dbReference type="InterPro" id="IPR016156">
    <property type="entry name" value="FAD/NAD-linked_Rdtase_dimer_sf"/>
</dbReference>
<sequence length="413" mass="45824">MKYVIIGASAAGIHAAKTLRNLDRDGQITVVSQDEKIISRCMLHHAISGKRDEKALAFVEEDWVQRYNVKWLKGTTVAEVSVSSQEIILDDGNRISYDKLLIASGAEAILPPVRGLKDGNNIFTLRNLKDVRKIISAIDAGKSAVVIGGGLIGIDASMALLEKNISVTIVEMANRILPLQLDCIASHRYKELLEEKGAVVCKGVSVVEVERREKRNTVKLNNDTAIQCDMIIVAAGVKPNKAFIDSEELKVEKGIRVNEKMETTIPNIYAAGDVTGKSAIWPAAVKQGIVAASNMAGVEKYYEDYFTEKNALNVWGLKTISLGLIDPPDETYRVEVFGDTDVYKKIIHKNNVIYGLIFQGDISRIGFWSHLIKEKIVIDFPYEDIFSLQYADFYKIDSIGNYVTSINHNKVFV</sequence>
<dbReference type="Gene3D" id="3.30.390.30">
    <property type="match status" value="1"/>
</dbReference>
<dbReference type="Pfam" id="PF07992">
    <property type="entry name" value="Pyr_redox_2"/>
    <property type="match status" value="1"/>
</dbReference>
<evidence type="ECO:0008006" key="8">
    <source>
        <dbReference type="Google" id="ProtNLM"/>
    </source>
</evidence>
<evidence type="ECO:0000313" key="7">
    <source>
        <dbReference type="Proteomes" id="UP000095743"/>
    </source>
</evidence>
<dbReference type="GO" id="GO:0016491">
    <property type="term" value="F:oxidoreductase activity"/>
    <property type="evidence" value="ECO:0007669"/>
    <property type="project" value="InterPro"/>
</dbReference>
<dbReference type="PRINTS" id="PR00411">
    <property type="entry name" value="PNDRDTASEI"/>
</dbReference>
<dbReference type="InterPro" id="IPR050260">
    <property type="entry name" value="FAD-bd_OxRdtase"/>
</dbReference>
<dbReference type="STRING" id="1424294.Gferi_24865"/>
<dbReference type="InterPro" id="IPR023753">
    <property type="entry name" value="FAD/NAD-binding_dom"/>
</dbReference>
<feature type="domain" description="FAD/NAD(P)-binding" evidence="4">
    <location>
        <begin position="1"/>
        <end position="288"/>
    </location>
</feature>
<dbReference type="Gene3D" id="3.50.50.60">
    <property type="entry name" value="FAD/NAD(P)-binding domain"/>
    <property type="match status" value="2"/>
</dbReference>
<keyword evidence="7" id="KW-1185">Reference proteome</keyword>
<evidence type="ECO:0000256" key="2">
    <source>
        <dbReference type="ARBA" id="ARBA00022630"/>
    </source>
</evidence>
<dbReference type="KEGG" id="gfe:Gferi_24865"/>
<comment type="cofactor">
    <cofactor evidence="1">
        <name>FAD</name>
        <dbReference type="ChEBI" id="CHEBI:57692"/>
    </cofactor>
</comment>
<protein>
    <recommendedName>
        <fullName evidence="8">Pyridine nucleotide-disulfide oxidoreductase</fullName>
    </recommendedName>
</protein>
<accession>A0A1D8GNJ4</accession>
<evidence type="ECO:0000259" key="4">
    <source>
        <dbReference type="Pfam" id="PF07992"/>
    </source>
</evidence>
<dbReference type="PANTHER" id="PTHR43429">
    <property type="entry name" value="PYRIDINE NUCLEOTIDE-DISULFIDE OXIDOREDUCTASE DOMAIN-CONTAINING"/>
    <property type="match status" value="1"/>
</dbReference>
<reference evidence="6 7" key="1">
    <citation type="submission" date="2016-09" db="EMBL/GenBank/DDBJ databases">
        <title>Genomic analysis reveals versatility of anaerobic energy metabolism of Geosporobacter ferrireducens IRF9 of phylum Firmicutes.</title>
        <authorList>
            <person name="Kim S.-J."/>
        </authorList>
    </citation>
    <scope>NUCLEOTIDE SEQUENCE [LARGE SCALE GENOMIC DNA]</scope>
    <source>
        <strain evidence="6 7">IRF9</strain>
    </source>
</reference>
<name>A0A1D8GNJ4_9FIRM</name>
<dbReference type="InterPro" id="IPR041575">
    <property type="entry name" value="Rubredoxin_C"/>
</dbReference>
<evidence type="ECO:0000259" key="5">
    <source>
        <dbReference type="Pfam" id="PF18267"/>
    </source>
</evidence>
<feature type="domain" description="NADH-rubredoxin oxidoreductase C-terminal" evidence="5">
    <location>
        <begin position="310"/>
        <end position="376"/>
    </location>
</feature>